<evidence type="ECO:0000256" key="1">
    <source>
        <dbReference type="ARBA" id="ARBA00022723"/>
    </source>
</evidence>
<gene>
    <name evidence="7" type="ORF">UPYG_G00176260</name>
</gene>
<dbReference type="SUPFAM" id="SSF57850">
    <property type="entry name" value="RING/U-box"/>
    <property type="match status" value="1"/>
</dbReference>
<dbReference type="Pfam" id="PF25600">
    <property type="entry name" value="TRIM_CC"/>
    <property type="match status" value="1"/>
</dbReference>
<evidence type="ECO:0000256" key="3">
    <source>
        <dbReference type="ARBA" id="ARBA00022833"/>
    </source>
</evidence>
<keyword evidence="5" id="KW-0175">Coiled coil</keyword>
<dbReference type="Gene3D" id="3.30.40.10">
    <property type="entry name" value="Zinc/RING finger domain, C3HC4 (zinc finger)"/>
    <property type="match status" value="1"/>
</dbReference>
<sequence>MAVAMDSLSCSICLDLLKDPVAILCGHSYCMDCIKGCFDQEDIKGIYSCPQCRQTFIPRPVLNRNTILTELVENLKKTRLQAAPPDHYYTGPGDVDPFTELIHSIERRHSELKEKIRSQEKAEVSRAEGLLEQLEQEVSELRRRDVELKKLSHTEDPSSFSRVSSLSVSLLDLRSYPASLSIHTSPLIM</sequence>
<keyword evidence="3" id="KW-0862">Zinc</keyword>
<dbReference type="Proteomes" id="UP001557470">
    <property type="component" value="Unassembled WGS sequence"/>
</dbReference>
<dbReference type="InterPro" id="IPR058030">
    <property type="entry name" value="TRIM8/14/16/25/29/45/65_CC"/>
</dbReference>
<evidence type="ECO:0000256" key="5">
    <source>
        <dbReference type="SAM" id="Coils"/>
    </source>
</evidence>
<dbReference type="SMART" id="SM00184">
    <property type="entry name" value="RING"/>
    <property type="match status" value="1"/>
</dbReference>
<dbReference type="InterPro" id="IPR001841">
    <property type="entry name" value="Znf_RING"/>
</dbReference>
<dbReference type="PANTHER" id="PTHR25465">
    <property type="entry name" value="B-BOX DOMAIN CONTAINING"/>
    <property type="match status" value="1"/>
</dbReference>
<evidence type="ECO:0000313" key="8">
    <source>
        <dbReference type="Proteomes" id="UP001557470"/>
    </source>
</evidence>
<dbReference type="GO" id="GO:0008270">
    <property type="term" value="F:zinc ion binding"/>
    <property type="evidence" value="ECO:0007669"/>
    <property type="project" value="UniProtKB-KW"/>
</dbReference>
<evidence type="ECO:0000256" key="4">
    <source>
        <dbReference type="PROSITE-ProRule" id="PRU00175"/>
    </source>
</evidence>
<dbReference type="AlphaFoldDB" id="A0ABD0WPS3"/>
<feature type="coiled-coil region" evidence="5">
    <location>
        <begin position="102"/>
        <end position="151"/>
    </location>
</feature>
<evidence type="ECO:0000259" key="6">
    <source>
        <dbReference type="PROSITE" id="PS50089"/>
    </source>
</evidence>
<dbReference type="InterPro" id="IPR051051">
    <property type="entry name" value="E3_ubiq-ligase_TRIM/RNF"/>
</dbReference>
<dbReference type="PROSITE" id="PS00518">
    <property type="entry name" value="ZF_RING_1"/>
    <property type="match status" value="1"/>
</dbReference>
<dbReference type="PANTHER" id="PTHR25465:SF5">
    <property type="entry name" value="E3 UBIQUITIN_ISG15 LIGASE TRIM25-RELATED"/>
    <property type="match status" value="1"/>
</dbReference>
<proteinExistence type="predicted"/>
<dbReference type="InterPro" id="IPR013083">
    <property type="entry name" value="Znf_RING/FYVE/PHD"/>
</dbReference>
<protein>
    <recommendedName>
        <fullName evidence="6">RING-type domain-containing protein</fullName>
    </recommendedName>
</protein>
<keyword evidence="2 4" id="KW-0863">Zinc-finger</keyword>
<feature type="domain" description="RING-type" evidence="6">
    <location>
        <begin position="10"/>
        <end position="53"/>
    </location>
</feature>
<evidence type="ECO:0000256" key="2">
    <source>
        <dbReference type="ARBA" id="ARBA00022771"/>
    </source>
</evidence>
<evidence type="ECO:0000313" key="7">
    <source>
        <dbReference type="EMBL" id="KAL0978830.1"/>
    </source>
</evidence>
<dbReference type="EMBL" id="JAGEUA010000005">
    <property type="protein sequence ID" value="KAL0978830.1"/>
    <property type="molecule type" value="Genomic_DNA"/>
</dbReference>
<keyword evidence="1" id="KW-0479">Metal-binding</keyword>
<comment type="caution">
    <text evidence="7">The sequence shown here is derived from an EMBL/GenBank/DDBJ whole genome shotgun (WGS) entry which is preliminary data.</text>
</comment>
<dbReference type="PROSITE" id="PS50089">
    <property type="entry name" value="ZF_RING_2"/>
    <property type="match status" value="1"/>
</dbReference>
<keyword evidence="8" id="KW-1185">Reference proteome</keyword>
<dbReference type="InterPro" id="IPR017907">
    <property type="entry name" value="Znf_RING_CS"/>
</dbReference>
<dbReference type="Pfam" id="PF15227">
    <property type="entry name" value="zf-C3HC4_4"/>
    <property type="match status" value="1"/>
</dbReference>
<organism evidence="7 8">
    <name type="scientific">Umbra pygmaea</name>
    <name type="common">Eastern mudminnow</name>
    <dbReference type="NCBI Taxonomy" id="75934"/>
    <lineage>
        <taxon>Eukaryota</taxon>
        <taxon>Metazoa</taxon>
        <taxon>Chordata</taxon>
        <taxon>Craniata</taxon>
        <taxon>Vertebrata</taxon>
        <taxon>Euteleostomi</taxon>
        <taxon>Actinopterygii</taxon>
        <taxon>Neopterygii</taxon>
        <taxon>Teleostei</taxon>
        <taxon>Protacanthopterygii</taxon>
        <taxon>Esociformes</taxon>
        <taxon>Umbridae</taxon>
        <taxon>Umbra</taxon>
    </lineage>
</organism>
<name>A0ABD0WPS3_UMBPY</name>
<reference evidence="7 8" key="1">
    <citation type="submission" date="2024-06" db="EMBL/GenBank/DDBJ databases">
        <authorList>
            <person name="Pan Q."/>
            <person name="Wen M."/>
            <person name="Jouanno E."/>
            <person name="Zahm M."/>
            <person name="Klopp C."/>
            <person name="Cabau C."/>
            <person name="Louis A."/>
            <person name="Berthelot C."/>
            <person name="Parey E."/>
            <person name="Roest Crollius H."/>
            <person name="Montfort J."/>
            <person name="Robinson-Rechavi M."/>
            <person name="Bouchez O."/>
            <person name="Lampietro C."/>
            <person name="Lopez Roques C."/>
            <person name="Donnadieu C."/>
            <person name="Postlethwait J."/>
            <person name="Bobe J."/>
            <person name="Verreycken H."/>
            <person name="Guiguen Y."/>
        </authorList>
    </citation>
    <scope>NUCLEOTIDE SEQUENCE [LARGE SCALE GENOMIC DNA]</scope>
    <source>
        <strain evidence="7">Up_M1</strain>
        <tissue evidence="7">Testis</tissue>
    </source>
</reference>
<accession>A0ABD0WPS3</accession>